<dbReference type="SUPFAM" id="SSF49373">
    <property type="entry name" value="Invasin/intimin cell-adhesion fragments"/>
    <property type="match status" value="2"/>
</dbReference>
<proteinExistence type="predicted"/>
<dbReference type="InterPro" id="IPR013783">
    <property type="entry name" value="Ig-like_fold"/>
</dbReference>
<dbReference type="SUPFAM" id="SSF69304">
    <property type="entry name" value="Tricorn protease N-terminal domain"/>
    <property type="match status" value="1"/>
</dbReference>
<dbReference type="Pfam" id="PF18962">
    <property type="entry name" value="Por_Secre_tail"/>
    <property type="match status" value="1"/>
</dbReference>
<accession>A0ABZ0INE4</accession>
<dbReference type="EMBL" id="CP136051">
    <property type="protein sequence ID" value="WOK06042.1"/>
    <property type="molecule type" value="Genomic_DNA"/>
</dbReference>
<protein>
    <submittedName>
        <fullName evidence="2">T9SS type A sorting domain-containing protein</fullName>
    </submittedName>
</protein>
<gene>
    <name evidence="2" type="ORF">RT717_23480</name>
</gene>
<dbReference type="InterPro" id="IPR026444">
    <property type="entry name" value="Secre_tail"/>
</dbReference>
<evidence type="ECO:0000313" key="3">
    <source>
        <dbReference type="Proteomes" id="UP001302349"/>
    </source>
</evidence>
<dbReference type="InterPro" id="IPR008964">
    <property type="entry name" value="Invasin/intimin_cell_adhesion"/>
</dbReference>
<sequence length="1480" mass="160082">MTQSFTSTSLQEGIKVIFLVASLLFVVSLEAFSQPELTRIETPNSGTGDGPYFYSLADLNGKAYYPHNSTIIEVDEGLNRTEITPVSGDGYSNTINYIAPLGDKLFIDRFYFYSYAGEPALVDPADGSVTFIKDINPSGYAYTYDVFSAGDKVYFRSYDGNGYDIWVTDGTESGTFKIISGSYSSIKYFSNGNLTFISLNNNQVWATDGTLDGTKKISNDGVYTYYMTGASTENYFYYTIRGSNNFYQIFKSDGTPEGTNMIAQSESFNISYVFDIDGEVYYSTYSDGTINFNRYREAQNQSVTVASHPYAISFFASNGSDAYFMDSVYPYRIFRLDVSSGSAEMIVTFANNQYYQGSLNGFAGDKFVFAIYSPDTGNELWVTDGTESGTGLLKDIYPGPFSSLYNTNRLFESNVLGKVFFRARNPETGQEVWVSDGTSSGTSLLEDTNTAPQSISMFKMIATEDELYAQTSYYGNGVPNLYQLSPGEAQLTSPLEGEEATFETQGGIADLNNDIYFYGSQLNNDGSFQQGLTKLAGDGTISQVKDDIYLYTYGLTKVNGKLFFAGYGEGYELWVSEDGTSDGTYQVANIAPGYGSSVETNSSKDLPITFFKNKYFFAANDNKSGRELWITDLTEEGTTLFFDLEPGNEGSYPENFFVAGDRLYFTAQTNGSTQLWVTDGTPQNTKVIETVNAVSFFHVGNEVYFLEDYDYRDYTLWKTDGTADGTEEILDLGYSYYSIPAIQSDRGLLYVDYNNSTGYYDYYFIDNEGLQTTLKTGGAQAYGFFAKGNYIYYNYGFSLFYITNGSDIDEEVINLYDEAYLTPYTDGKNFTAFGDDLVFNAYDYSDYVTSLWKLNLFKPVASIIYDSDPLESGETIDFGTISEGNQSGIETITIENGGFVDWSFPQGSTLAVMGDAADDFIIVNGSLPTTLRPGESFDIDIRFKPKTGDVRQANIELPALAGSDSPTTINLEGTGTDFEQTIQLQFSSKLLYKTTPITLDVKASSGLPVTLTSSDKTVAEFVDGKLVTKKFGTTTITATQDGNTYFYAADPVTRKVDIVVGGQTIALSGPTTFVVGDAPFQLSASSTSGNAVETFTSGDETILSISGTTATILKAGVVSVTASVAGNDYFDAASQAFSITIKKAKQTITFASLAPTTLGSDLELSATGGASGQPIVFSSSNENVATVAGTTVTLLKSGNVNITASQAGNDNYDAATPVTRLLTISKGVQTITFEEPEGKTFGDEAFELTASSSSGLPVTLTSSKPGVAMIEGSTVTILGAGTVTLKASQPGNDSYNSAASIEHVLTINKAAQTITFDVPDGATDAGSVELVAEASSGLAVTFVSSNPDIAKVTGTTLEVLAAGEIEITAKQAGNANYLAAADVSHTLVVTPAVTGVGDDLADKVQVYPNPAQSYIEVELPDNITKASYRLTQISGQVVKYGDLQLNQAKTKIIVEDIGPGVYLLNISGERYTEVFRVIKN</sequence>
<name>A0ABZ0INE4_9BACT</name>
<organism evidence="2 3">
    <name type="scientific">Imperialibacter roseus</name>
    <dbReference type="NCBI Taxonomy" id="1324217"/>
    <lineage>
        <taxon>Bacteria</taxon>
        <taxon>Pseudomonadati</taxon>
        <taxon>Bacteroidota</taxon>
        <taxon>Cytophagia</taxon>
        <taxon>Cytophagales</taxon>
        <taxon>Flammeovirgaceae</taxon>
        <taxon>Imperialibacter</taxon>
    </lineage>
</organism>
<feature type="domain" description="Secretion system C-terminal sorting" evidence="1">
    <location>
        <begin position="1406"/>
        <end position="1473"/>
    </location>
</feature>
<dbReference type="Gene3D" id="2.60.40.10">
    <property type="entry name" value="Immunoglobulins"/>
    <property type="match status" value="1"/>
</dbReference>
<reference evidence="2 3" key="1">
    <citation type="journal article" date="2023" name="Microbiol. Resour. Announc.">
        <title>Complete Genome Sequence of Imperialibacter roseus strain P4T.</title>
        <authorList>
            <person name="Tizabi D.R."/>
            <person name="Bachvaroff T."/>
            <person name="Hill R.T."/>
        </authorList>
    </citation>
    <scope>NUCLEOTIDE SEQUENCE [LARGE SCALE GENOMIC DNA]</scope>
    <source>
        <strain evidence="2 3">P4T</strain>
    </source>
</reference>
<dbReference type="RefSeq" id="WP_317488781.1">
    <property type="nucleotide sequence ID" value="NZ_CP136051.1"/>
</dbReference>
<evidence type="ECO:0000259" key="1">
    <source>
        <dbReference type="Pfam" id="PF18962"/>
    </source>
</evidence>
<dbReference type="NCBIfam" id="TIGR04183">
    <property type="entry name" value="Por_Secre_tail"/>
    <property type="match status" value="1"/>
</dbReference>
<dbReference type="Proteomes" id="UP001302349">
    <property type="component" value="Chromosome"/>
</dbReference>
<keyword evidence="3" id="KW-1185">Reference proteome</keyword>
<evidence type="ECO:0000313" key="2">
    <source>
        <dbReference type="EMBL" id="WOK06042.1"/>
    </source>
</evidence>
<dbReference type="Gene3D" id="2.60.40.1080">
    <property type="match status" value="2"/>
</dbReference>